<keyword evidence="12" id="KW-1185">Reference proteome</keyword>
<dbReference type="EMBL" id="NEDP02005553">
    <property type="protein sequence ID" value="OWF38831.1"/>
    <property type="molecule type" value="Genomic_DNA"/>
</dbReference>
<organism evidence="11 12">
    <name type="scientific">Mizuhopecten yessoensis</name>
    <name type="common">Japanese scallop</name>
    <name type="synonym">Patinopecten yessoensis</name>
    <dbReference type="NCBI Taxonomy" id="6573"/>
    <lineage>
        <taxon>Eukaryota</taxon>
        <taxon>Metazoa</taxon>
        <taxon>Spiralia</taxon>
        <taxon>Lophotrochozoa</taxon>
        <taxon>Mollusca</taxon>
        <taxon>Bivalvia</taxon>
        <taxon>Autobranchia</taxon>
        <taxon>Pteriomorphia</taxon>
        <taxon>Pectinida</taxon>
        <taxon>Pectinoidea</taxon>
        <taxon>Pectinidae</taxon>
        <taxon>Mizuhopecten</taxon>
    </lineage>
</organism>
<evidence type="ECO:0000256" key="3">
    <source>
        <dbReference type="ARBA" id="ARBA00022989"/>
    </source>
</evidence>
<evidence type="ECO:0000256" key="9">
    <source>
        <dbReference type="SAM" id="Phobius"/>
    </source>
</evidence>
<evidence type="ECO:0000313" key="12">
    <source>
        <dbReference type="Proteomes" id="UP000242188"/>
    </source>
</evidence>
<gene>
    <name evidence="11" type="ORF">KP79_PYT23701</name>
</gene>
<keyword evidence="7 8" id="KW-0807">Transducer</keyword>
<evidence type="ECO:0000256" key="5">
    <source>
        <dbReference type="ARBA" id="ARBA00023136"/>
    </source>
</evidence>
<feature type="transmembrane region" description="Helical" evidence="9">
    <location>
        <begin position="99"/>
        <end position="117"/>
    </location>
</feature>
<dbReference type="GO" id="GO:0004930">
    <property type="term" value="F:G protein-coupled receptor activity"/>
    <property type="evidence" value="ECO:0007669"/>
    <property type="project" value="UniProtKB-KW"/>
</dbReference>
<name>A0A210PQS2_MIZYE</name>
<dbReference type="InterPro" id="IPR017452">
    <property type="entry name" value="GPCR_Rhodpsn_7TM"/>
</dbReference>
<dbReference type="PRINTS" id="PR00237">
    <property type="entry name" value="GPCRRHODOPSN"/>
</dbReference>
<dbReference type="PANTHER" id="PTHR24243:SF224">
    <property type="entry name" value="G-PROTEIN COUPLED RECEPTOR 19-RELATED"/>
    <property type="match status" value="1"/>
</dbReference>
<dbReference type="OrthoDB" id="6117944at2759"/>
<feature type="transmembrane region" description="Helical" evidence="9">
    <location>
        <begin position="137"/>
        <end position="159"/>
    </location>
</feature>
<accession>A0A210PQS2</accession>
<dbReference type="SUPFAM" id="SSF81321">
    <property type="entry name" value="Family A G protein-coupled receptor-like"/>
    <property type="match status" value="1"/>
</dbReference>
<comment type="similarity">
    <text evidence="8">Belongs to the G-protein coupled receptor 1 family.</text>
</comment>
<dbReference type="Pfam" id="PF00001">
    <property type="entry name" value="7tm_1"/>
    <property type="match status" value="1"/>
</dbReference>
<dbReference type="PROSITE" id="PS50262">
    <property type="entry name" value="G_PROTEIN_RECEP_F1_2"/>
    <property type="match status" value="1"/>
</dbReference>
<feature type="transmembrane region" description="Helical" evidence="9">
    <location>
        <begin position="408"/>
        <end position="427"/>
    </location>
</feature>
<evidence type="ECO:0000259" key="10">
    <source>
        <dbReference type="PROSITE" id="PS50262"/>
    </source>
</evidence>
<reference evidence="11 12" key="1">
    <citation type="journal article" date="2017" name="Nat. Ecol. Evol.">
        <title>Scallop genome provides insights into evolution of bilaterian karyotype and development.</title>
        <authorList>
            <person name="Wang S."/>
            <person name="Zhang J."/>
            <person name="Jiao W."/>
            <person name="Li J."/>
            <person name="Xun X."/>
            <person name="Sun Y."/>
            <person name="Guo X."/>
            <person name="Huan P."/>
            <person name="Dong B."/>
            <person name="Zhang L."/>
            <person name="Hu X."/>
            <person name="Sun X."/>
            <person name="Wang J."/>
            <person name="Zhao C."/>
            <person name="Wang Y."/>
            <person name="Wang D."/>
            <person name="Huang X."/>
            <person name="Wang R."/>
            <person name="Lv J."/>
            <person name="Li Y."/>
            <person name="Zhang Z."/>
            <person name="Liu B."/>
            <person name="Lu W."/>
            <person name="Hui Y."/>
            <person name="Liang J."/>
            <person name="Zhou Z."/>
            <person name="Hou R."/>
            <person name="Li X."/>
            <person name="Liu Y."/>
            <person name="Li H."/>
            <person name="Ning X."/>
            <person name="Lin Y."/>
            <person name="Zhao L."/>
            <person name="Xing Q."/>
            <person name="Dou J."/>
            <person name="Li Y."/>
            <person name="Mao J."/>
            <person name="Guo H."/>
            <person name="Dou H."/>
            <person name="Li T."/>
            <person name="Mu C."/>
            <person name="Jiang W."/>
            <person name="Fu Q."/>
            <person name="Fu X."/>
            <person name="Miao Y."/>
            <person name="Liu J."/>
            <person name="Yu Q."/>
            <person name="Li R."/>
            <person name="Liao H."/>
            <person name="Li X."/>
            <person name="Kong Y."/>
            <person name="Jiang Z."/>
            <person name="Chourrout D."/>
            <person name="Li R."/>
            <person name="Bao Z."/>
        </authorList>
    </citation>
    <scope>NUCLEOTIDE SEQUENCE [LARGE SCALE GENOMIC DNA]</scope>
    <source>
        <strain evidence="11 12">PY_sf001</strain>
    </source>
</reference>
<feature type="domain" description="G-protein coupled receptors family 1 profile" evidence="10">
    <location>
        <begin position="80"/>
        <end position="424"/>
    </location>
</feature>
<evidence type="ECO:0000256" key="2">
    <source>
        <dbReference type="ARBA" id="ARBA00022692"/>
    </source>
</evidence>
<feature type="transmembrane region" description="Helical" evidence="9">
    <location>
        <begin position="232"/>
        <end position="254"/>
    </location>
</feature>
<keyword evidence="3 9" id="KW-1133">Transmembrane helix</keyword>
<dbReference type="PROSITE" id="PS00237">
    <property type="entry name" value="G_PROTEIN_RECEP_F1_1"/>
    <property type="match status" value="1"/>
</dbReference>
<dbReference type="AlphaFoldDB" id="A0A210PQS2"/>
<evidence type="ECO:0000313" key="11">
    <source>
        <dbReference type="EMBL" id="OWF38831.1"/>
    </source>
</evidence>
<evidence type="ECO:0000256" key="1">
    <source>
        <dbReference type="ARBA" id="ARBA00004141"/>
    </source>
</evidence>
<dbReference type="GO" id="GO:0005886">
    <property type="term" value="C:plasma membrane"/>
    <property type="evidence" value="ECO:0007669"/>
    <property type="project" value="TreeGrafter"/>
</dbReference>
<comment type="caution">
    <text evidence="11">The sequence shown here is derived from an EMBL/GenBank/DDBJ whole genome shotgun (WGS) entry which is preliminary data.</text>
</comment>
<dbReference type="Proteomes" id="UP000242188">
    <property type="component" value="Unassembled WGS sequence"/>
</dbReference>
<feature type="transmembrane region" description="Helical" evidence="9">
    <location>
        <begin position="367"/>
        <end position="388"/>
    </location>
</feature>
<sequence>MAEEFTSVTTGIATTPVMSQYTEPSLNFSTLNVTLGGNDTALTFITSGPLLDLANNKYFDDVLLSSLVYVCILLAIGLPGNVLVLYVYGFKWNHTTSRIFIMALAAIDLTNCMSSMATELYLLTHFFKFDFPYVCKVTRFVTSFCNNSTTIVLSAIAVDRFKRICRPLEELIDIKTAKKIVLFAVVIALATSWPLFVLYGTHDLTLKKFKNVVLIGKTCEIEERWIKTFYPLLLVGFLFTCHFAGDILFLVLYIQVGKAIIRQRKNRKSLKCGNRYVAPEISAASCTMDELDGKPTEMRSRNFSFVVWNKIANNASRSKLTIAKASERPSGKPKTLRSEIVRRQLSKASGHSNASGALHAGKTTMMLFLVTVVFAISFLPYCVVVILRATHREEIVNLSNVGKSIYNLLLRSYFLNSVLNPVVYCFVSQLFRNQVIAACKCTRGKLQRTNLQMRSNQGSRSR</sequence>
<keyword evidence="2 8" id="KW-0812">Transmembrane</keyword>
<dbReference type="InterPro" id="IPR000276">
    <property type="entry name" value="GPCR_Rhodpsn"/>
</dbReference>
<dbReference type="PANTHER" id="PTHR24243">
    <property type="entry name" value="G-PROTEIN COUPLED RECEPTOR"/>
    <property type="match status" value="1"/>
</dbReference>
<keyword evidence="4 8" id="KW-0297">G-protein coupled receptor</keyword>
<keyword evidence="6 8" id="KW-0675">Receptor</keyword>
<comment type="subcellular location">
    <subcellularLocation>
        <location evidence="1">Membrane</location>
        <topology evidence="1">Multi-pass membrane protein</topology>
    </subcellularLocation>
</comment>
<feature type="transmembrane region" description="Helical" evidence="9">
    <location>
        <begin position="180"/>
        <end position="199"/>
    </location>
</feature>
<keyword evidence="5 9" id="KW-0472">Membrane</keyword>
<dbReference type="CDD" id="cd00637">
    <property type="entry name" value="7tm_classA_rhodopsin-like"/>
    <property type="match status" value="1"/>
</dbReference>
<evidence type="ECO:0000256" key="4">
    <source>
        <dbReference type="ARBA" id="ARBA00023040"/>
    </source>
</evidence>
<dbReference type="Gene3D" id="1.20.1070.10">
    <property type="entry name" value="Rhodopsin 7-helix transmembrane proteins"/>
    <property type="match status" value="1"/>
</dbReference>
<feature type="transmembrane region" description="Helical" evidence="9">
    <location>
        <begin position="67"/>
        <end position="87"/>
    </location>
</feature>
<evidence type="ECO:0000256" key="7">
    <source>
        <dbReference type="ARBA" id="ARBA00023224"/>
    </source>
</evidence>
<protein>
    <submittedName>
        <fullName evidence="11">Orexin receptor type 2</fullName>
    </submittedName>
</protein>
<evidence type="ECO:0000256" key="8">
    <source>
        <dbReference type="RuleBase" id="RU000688"/>
    </source>
</evidence>
<proteinExistence type="inferred from homology"/>
<evidence type="ECO:0000256" key="6">
    <source>
        <dbReference type="ARBA" id="ARBA00023170"/>
    </source>
</evidence>